<dbReference type="EMBL" id="MU167348">
    <property type="protein sequence ID" value="KAG0142442.1"/>
    <property type="molecule type" value="Genomic_DNA"/>
</dbReference>
<dbReference type="InterPro" id="IPR045099">
    <property type="entry name" value="PITH1-like"/>
</dbReference>
<feature type="domain" description="PITH" evidence="3">
    <location>
        <begin position="17"/>
        <end position="189"/>
    </location>
</feature>
<evidence type="ECO:0000256" key="2">
    <source>
        <dbReference type="SAM" id="MobiDB-lite"/>
    </source>
</evidence>
<comment type="caution">
    <text evidence="4">The sequence shown here is derived from an EMBL/GenBank/DDBJ whole genome shotgun (WGS) entry which is preliminary data.</text>
</comment>
<dbReference type="PROSITE" id="PS51532">
    <property type="entry name" value="PITH"/>
    <property type="match status" value="1"/>
</dbReference>
<dbReference type="PANTHER" id="PTHR12175:SF1">
    <property type="entry name" value="PITH DOMAIN-CONTAINING PROTEIN 1"/>
    <property type="match status" value="1"/>
</dbReference>
<dbReference type="InterPro" id="IPR008979">
    <property type="entry name" value="Galactose-bd-like_sf"/>
</dbReference>
<feature type="region of interest" description="Disordered" evidence="2">
    <location>
        <begin position="1"/>
        <end position="23"/>
    </location>
</feature>
<comment type="similarity">
    <text evidence="1">Belongs to the PITHD1 family.</text>
</comment>
<dbReference type="InterPro" id="IPR037047">
    <property type="entry name" value="PITH_dom_sf"/>
</dbReference>
<accession>A0A9P6NDV8</accession>
<gene>
    <name evidence="4" type="ORF">CROQUDRAFT_662516</name>
</gene>
<evidence type="ECO:0000259" key="3">
    <source>
        <dbReference type="PROSITE" id="PS51532"/>
    </source>
</evidence>
<dbReference type="OrthoDB" id="2635at2759"/>
<evidence type="ECO:0000313" key="4">
    <source>
        <dbReference type="EMBL" id="KAG0142442.1"/>
    </source>
</evidence>
<sequence>MTHSCSHETGSVPDQEHLKPGEGTQDFLYSKIDRDQISSCNVLPAHPAKDCIKPWSEQHEDSTFTESDADEQMIIRIPFTGTVKLRSILIRTIPTDHPPTQIKLFANEPGLDFDTFESSTPTQVLDMPTTDELVEFPVRVAKFSSLSVLSLFIDGDSSGSKTRVHFLGFKGEFSSLSRRPVVAIYEAQANPTDHEKINGMDVQMGHTI</sequence>
<evidence type="ECO:0000313" key="5">
    <source>
        <dbReference type="Proteomes" id="UP000886653"/>
    </source>
</evidence>
<dbReference type="Pfam" id="PF06201">
    <property type="entry name" value="PITH"/>
    <property type="match status" value="1"/>
</dbReference>
<evidence type="ECO:0000256" key="1">
    <source>
        <dbReference type="ARBA" id="ARBA00025788"/>
    </source>
</evidence>
<dbReference type="InterPro" id="IPR010400">
    <property type="entry name" value="PITH_dom"/>
</dbReference>
<dbReference type="Gene3D" id="2.60.120.470">
    <property type="entry name" value="PITH domain"/>
    <property type="match status" value="1"/>
</dbReference>
<dbReference type="GO" id="GO:0005737">
    <property type="term" value="C:cytoplasm"/>
    <property type="evidence" value="ECO:0007669"/>
    <property type="project" value="UniProtKB-ARBA"/>
</dbReference>
<name>A0A9P6NDV8_9BASI</name>
<reference evidence="4" key="1">
    <citation type="submission" date="2013-11" db="EMBL/GenBank/DDBJ databases">
        <title>Genome sequence of the fusiform rust pathogen reveals effectors for host alternation and coevolution with pine.</title>
        <authorList>
            <consortium name="DOE Joint Genome Institute"/>
            <person name="Smith K."/>
            <person name="Pendleton A."/>
            <person name="Kubisiak T."/>
            <person name="Anderson C."/>
            <person name="Salamov A."/>
            <person name="Aerts A."/>
            <person name="Riley R."/>
            <person name="Clum A."/>
            <person name="Lindquist E."/>
            <person name="Ence D."/>
            <person name="Campbell M."/>
            <person name="Kronenberg Z."/>
            <person name="Feau N."/>
            <person name="Dhillon B."/>
            <person name="Hamelin R."/>
            <person name="Burleigh J."/>
            <person name="Smith J."/>
            <person name="Yandell M."/>
            <person name="Nelson C."/>
            <person name="Grigoriev I."/>
            <person name="Davis J."/>
        </authorList>
    </citation>
    <scope>NUCLEOTIDE SEQUENCE</scope>
    <source>
        <strain evidence="4">G11</strain>
    </source>
</reference>
<protein>
    <recommendedName>
        <fullName evidence="3">PITH domain-containing protein</fullName>
    </recommendedName>
</protein>
<dbReference type="Proteomes" id="UP000886653">
    <property type="component" value="Unassembled WGS sequence"/>
</dbReference>
<keyword evidence="5" id="KW-1185">Reference proteome</keyword>
<organism evidence="4 5">
    <name type="scientific">Cronartium quercuum f. sp. fusiforme G11</name>
    <dbReference type="NCBI Taxonomy" id="708437"/>
    <lineage>
        <taxon>Eukaryota</taxon>
        <taxon>Fungi</taxon>
        <taxon>Dikarya</taxon>
        <taxon>Basidiomycota</taxon>
        <taxon>Pucciniomycotina</taxon>
        <taxon>Pucciniomycetes</taxon>
        <taxon>Pucciniales</taxon>
        <taxon>Coleosporiaceae</taxon>
        <taxon>Cronartium</taxon>
    </lineage>
</organism>
<dbReference type="SUPFAM" id="SSF49785">
    <property type="entry name" value="Galactose-binding domain-like"/>
    <property type="match status" value="1"/>
</dbReference>
<dbReference type="AlphaFoldDB" id="A0A9P6NDV8"/>
<dbReference type="PANTHER" id="PTHR12175">
    <property type="entry name" value="AD039 HT014 THIOREDOXIN FAMILY TRP26"/>
    <property type="match status" value="1"/>
</dbReference>
<proteinExistence type="inferred from homology"/>
<dbReference type="GO" id="GO:0005634">
    <property type="term" value="C:nucleus"/>
    <property type="evidence" value="ECO:0007669"/>
    <property type="project" value="TreeGrafter"/>
</dbReference>